<keyword evidence="4" id="KW-0547">Nucleotide-binding</keyword>
<dbReference type="InterPro" id="IPR040064">
    <property type="entry name" value="MoaA-like"/>
</dbReference>
<dbReference type="RefSeq" id="WP_106502611.1">
    <property type="nucleotide sequence ID" value="NZ_PXXO01000006.1"/>
</dbReference>
<accession>A0A2P7MWY7</accession>
<dbReference type="InterPro" id="IPR058240">
    <property type="entry name" value="rSAM_sf"/>
</dbReference>
<evidence type="ECO:0000256" key="5">
    <source>
        <dbReference type="ARBA" id="ARBA00023004"/>
    </source>
</evidence>
<dbReference type="CDD" id="cd01335">
    <property type="entry name" value="Radical_SAM"/>
    <property type="match status" value="1"/>
</dbReference>
<evidence type="ECO:0000256" key="6">
    <source>
        <dbReference type="ARBA" id="ARBA00023014"/>
    </source>
</evidence>
<dbReference type="Proteomes" id="UP000243002">
    <property type="component" value="Unassembled WGS sequence"/>
</dbReference>
<dbReference type="InterPro" id="IPR007197">
    <property type="entry name" value="rSAM"/>
</dbReference>
<dbReference type="GO" id="GO:0051539">
    <property type="term" value="F:4 iron, 4 sulfur cluster binding"/>
    <property type="evidence" value="ECO:0007669"/>
    <property type="project" value="UniProtKB-KW"/>
</dbReference>
<sequence length="361" mass="38188">MASATNHPKTVASHVRPNDRLGRPLGVLRLSLTARCNLACPYCLPDGKEPPGLLTLEQRLGVIGAAVNLGARSLRLTGGEPLLHGGLEELIAAVQPLRATHPERPGLREIALTSNGLLLTAERAQLLRAAGLDRITLSLDGTTAGSVARMTGLADTAAGERALAAVLAAIEHARAAGFDPARGALKLNAVIHRGANDDQVLPLAALARERGLELRLIEFMDVGSRNGWQSEAVLSAAEMLEQIGSSWPLEPLGRTAHATASRWRYQDGRGSLAVVASVSAPFCGDCNRLRVTADGVAYSCLFAAPGSGLDLKPWLKEESSAAELKLAIAALWNQRSDRYSEERNTTKSANSKHAEMAYLGG</sequence>
<evidence type="ECO:0000313" key="12">
    <source>
        <dbReference type="Proteomes" id="UP000243002"/>
    </source>
</evidence>
<dbReference type="SFLD" id="SFLDG01383">
    <property type="entry name" value="cyclic_pyranopterin_phosphate"/>
    <property type="match status" value="1"/>
</dbReference>
<keyword evidence="9" id="KW-0456">Lyase</keyword>
<evidence type="ECO:0000256" key="3">
    <source>
        <dbReference type="ARBA" id="ARBA00022723"/>
    </source>
</evidence>
<dbReference type="Gene3D" id="3.20.20.70">
    <property type="entry name" value="Aldolase class I"/>
    <property type="match status" value="1"/>
</dbReference>
<protein>
    <submittedName>
        <fullName evidence="11">Cyclic pyranopterin phosphate synthase MoaA</fullName>
    </submittedName>
</protein>
<evidence type="ECO:0000313" key="11">
    <source>
        <dbReference type="EMBL" id="PSJ05677.1"/>
    </source>
</evidence>
<gene>
    <name evidence="11" type="ORF">C7K55_06435</name>
</gene>
<dbReference type="AlphaFoldDB" id="A0A2P7MWY7"/>
<dbReference type="SFLD" id="SFLDG01386">
    <property type="entry name" value="main_SPASM_domain-containing"/>
    <property type="match status" value="1"/>
</dbReference>
<dbReference type="InterPro" id="IPR050105">
    <property type="entry name" value="MoCo_biosynth_MoaA/MoaC"/>
</dbReference>
<dbReference type="OrthoDB" id="9763993at2"/>
<keyword evidence="2" id="KW-0949">S-adenosyl-L-methionine</keyword>
<evidence type="ECO:0000256" key="2">
    <source>
        <dbReference type="ARBA" id="ARBA00022691"/>
    </source>
</evidence>
<dbReference type="GO" id="GO:0006777">
    <property type="term" value="P:Mo-molybdopterin cofactor biosynthetic process"/>
    <property type="evidence" value="ECO:0007669"/>
    <property type="project" value="UniProtKB-KW"/>
</dbReference>
<feature type="domain" description="Radical SAM core" evidence="10">
    <location>
        <begin position="20"/>
        <end position="250"/>
    </location>
</feature>
<evidence type="ECO:0000256" key="8">
    <source>
        <dbReference type="ARBA" id="ARBA00023150"/>
    </source>
</evidence>
<dbReference type="GO" id="GO:0061799">
    <property type="term" value="F:cyclic pyranopterin monophosphate synthase activity"/>
    <property type="evidence" value="ECO:0007669"/>
    <property type="project" value="TreeGrafter"/>
</dbReference>
<keyword evidence="1" id="KW-0004">4Fe-4S</keyword>
<dbReference type="GO" id="GO:0046872">
    <property type="term" value="F:metal ion binding"/>
    <property type="evidence" value="ECO:0007669"/>
    <property type="project" value="UniProtKB-KW"/>
</dbReference>
<dbReference type="GO" id="GO:0005525">
    <property type="term" value="F:GTP binding"/>
    <property type="evidence" value="ECO:0007669"/>
    <property type="project" value="UniProtKB-KW"/>
</dbReference>
<dbReference type="PROSITE" id="PS51918">
    <property type="entry name" value="RADICAL_SAM"/>
    <property type="match status" value="1"/>
</dbReference>
<evidence type="ECO:0000256" key="1">
    <source>
        <dbReference type="ARBA" id="ARBA00022485"/>
    </source>
</evidence>
<keyword evidence="6" id="KW-0411">Iron-sulfur</keyword>
<comment type="caution">
    <text evidence="11">The sequence shown here is derived from an EMBL/GenBank/DDBJ whole genome shotgun (WGS) entry which is preliminary data.</text>
</comment>
<proteinExistence type="predicted"/>
<organism evidence="11 12">
    <name type="scientific">Cyanobium usitatum str. Tous</name>
    <dbReference type="NCBI Taxonomy" id="2116684"/>
    <lineage>
        <taxon>Bacteria</taxon>
        <taxon>Bacillati</taxon>
        <taxon>Cyanobacteriota</taxon>
        <taxon>Cyanophyceae</taxon>
        <taxon>Synechococcales</taxon>
        <taxon>Prochlorococcaceae</taxon>
        <taxon>Cyanobium</taxon>
    </lineage>
</organism>
<name>A0A2P7MWY7_9CYAN</name>
<dbReference type="PANTHER" id="PTHR22960:SF0">
    <property type="entry name" value="MOLYBDENUM COFACTOR BIOSYNTHESIS PROTEIN 1"/>
    <property type="match status" value="1"/>
</dbReference>
<dbReference type="EMBL" id="PXXO01000006">
    <property type="protein sequence ID" value="PSJ05677.1"/>
    <property type="molecule type" value="Genomic_DNA"/>
</dbReference>
<dbReference type="SFLD" id="SFLDS00029">
    <property type="entry name" value="Radical_SAM"/>
    <property type="match status" value="1"/>
</dbReference>
<dbReference type="Pfam" id="PF04055">
    <property type="entry name" value="Radical_SAM"/>
    <property type="match status" value="1"/>
</dbReference>
<dbReference type="Pfam" id="PF06463">
    <property type="entry name" value="Mob_synth_C"/>
    <property type="match status" value="1"/>
</dbReference>
<keyword evidence="3" id="KW-0479">Metal-binding</keyword>
<evidence type="ECO:0000256" key="7">
    <source>
        <dbReference type="ARBA" id="ARBA00023134"/>
    </source>
</evidence>
<dbReference type="CDD" id="cd21117">
    <property type="entry name" value="Twitch_MoaA"/>
    <property type="match status" value="1"/>
</dbReference>
<keyword evidence="12" id="KW-1185">Reference proteome</keyword>
<dbReference type="SFLD" id="SFLDG01067">
    <property type="entry name" value="SPASM/twitch_domain_containing"/>
    <property type="match status" value="1"/>
</dbReference>
<evidence type="ECO:0000256" key="4">
    <source>
        <dbReference type="ARBA" id="ARBA00022741"/>
    </source>
</evidence>
<reference evidence="11 12" key="1">
    <citation type="journal article" date="2018" name="Environ. Microbiol.">
        <title>Ecological and genomic features of two widespread freshwater picocyanobacteria.</title>
        <authorList>
            <person name="Cabello-Yeves P.J."/>
            <person name="Picazo A."/>
            <person name="Camacho A."/>
            <person name="Callieri C."/>
            <person name="Rosselli R."/>
            <person name="Roda-Garcia J.J."/>
            <person name="Coutinho F.H."/>
            <person name="Rodriguez-Valera F."/>
        </authorList>
    </citation>
    <scope>NUCLEOTIDE SEQUENCE [LARGE SCALE GENOMIC DNA]</scope>
    <source>
        <strain evidence="11 12">Tous</strain>
    </source>
</reference>
<dbReference type="InterPro" id="IPR010505">
    <property type="entry name" value="MoaA_twitch"/>
</dbReference>
<dbReference type="SUPFAM" id="SSF102114">
    <property type="entry name" value="Radical SAM enzymes"/>
    <property type="match status" value="1"/>
</dbReference>
<dbReference type="PANTHER" id="PTHR22960">
    <property type="entry name" value="MOLYBDOPTERIN COFACTOR SYNTHESIS PROTEIN A"/>
    <property type="match status" value="1"/>
</dbReference>
<keyword evidence="5" id="KW-0408">Iron</keyword>
<evidence type="ECO:0000259" key="10">
    <source>
        <dbReference type="PROSITE" id="PS51918"/>
    </source>
</evidence>
<evidence type="ECO:0000256" key="9">
    <source>
        <dbReference type="ARBA" id="ARBA00023239"/>
    </source>
</evidence>
<keyword evidence="7" id="KW-0342">GTP-binding</keyword>
<keyword evidence="8" id="KW-0501">Molybdenum cofactor biosynthesis</keyword>
<dbReference type="GO" id="GO:0061798">
    <property type="term" value="F:GTP 3',8'-cyclase activity"/>
    <property type="evidence" value="ECO:0007669"/>
    <property type="project" value="TreeGrafter"/>
</dbReference>
<dbReference type="InterPro" id="IPR013785">
    <property type="entry name" value="Aldolase_TIM"/>
</dbReference>